<gene>
    <name evidence="1" type="ORF">GSB_150632</name>
</gene>
<organism evidence="1 2">
    <name type="scientific">Giardia intestinalis</name>
    <name type="common">Giardia lamblia</name>
    <dbReference type="NCBI Taxonomy" id="5741"/>
    <lineage>
        <taxon>Eukaryota</taxon>
        <taxon>Metamonada</taxon>
        <taxon>Diplomonadida</taxon>
        <taxon>Hexamitidae</taxon>
        <taxon>Giardiinae</taxon>
        <taxon>Giardia</taxon>
    </lineage>
</organism>
<proteinExistence type="predicted"/>
<evidence type="ECO:0000313" key="1">
    <source>
        <dbReference type="EMBL" id="ESU45179.1"/>
    </source>
</evidence>
<dbReference type="OrthoDB" id="10252685at2759"/>
<dbReference type="VEuPathDB" id="GiardiaDB:DHA2_151032"/>
<accession>V6U2Y0</accession>
<dbReference type="Proteomes" id="UP000018040">
    <property type="component" value="Unassembled WGS sequence"/>
</dbReference>
<evidence type="ECO:0000313" key="2">
    <source>
        <dbReference type="Proteomes" id="UP000018040"/>
    </source>
</evidence>
<feature type="non-terminal residue" evidence="1">
    <location>
        <position position="1"/>
    </location>
</feature>
<sequence length="221" mass="24834">VQIQDFFCRAMREGGVAQTDHCHMVPEAELQILLPWYIPRLTSVLEEGGLVLPTGVDVAMLARAILLNLLRHDVPFPQRKRLEALINDLMGFIYKCPPPFYLLPRNARAELNLLADEAKQIISAGVRSKNPAFGRFKVIGPARTQQVLSKVVSAVYMEYEQVVNNKAKDSTALIAGRLMEASRSFRAFRAYLKENLYAGLMREDVAFSALTPNNLHVPRGR</sequence>
<dbReference type="VEuPathDB" id="GiardiaDB:GL50803_0015369"/>
<dbReference type="EMBL" id="AHHH01000009">
    <property type="protein sequence ID" value="ESU45179.1"/>
    <property type="molecule type" value="Genomic_DNA"/>
</dbReference>
<name>V6U2Y0_GIAIN</name>
<dbReference type="VEuPathDB" id="GiardiaDB:QR46_1067"/>
<dbReference type="VEuPathDB" id="GiardiaDB:GL50581_3717"/>
<dbReference type="AlphaFoldDB" id="V6U2Y0"/>
<reference evidence="2" key="1">
    <citation type="submission" date="2012-02" db="EMBL/GenBank/DDBJ databases">
        <title>Genome sequencing of Giardia lamblia Genotypes A2 and B isolates (DH and GS) and comparative analysis with the genomes of Genotypes A1 and E (WB and Pig).</title>
        <authorList>
            <person name="Adam R."/>
            <person name="Dahlstrom E."/>
            <person name="Martens C."/>
            <person name="Bruno D."/>
            <person name="Barbian K."/>
            <person name="Porcella S.F."/>
            <person name="Nash T."/>
        </authorList>
    </citation>
    <scope>NUCLEOTIDE SEQUENCE</scope>
    <source>
        <strain evidence="2">GS</strain>
    </source>
</reference>
<protein>
    <submittedName>
        <fullName evidence="1">Uncharacterized protein</fullName>
    </submittedName>
</protein>
<comment type="caution">
    <text evidence="1">The sequence shown here is derived from an EMBL/GenBank/DDBJ whole genome shotgun (WGS) entry which is preliminary data.</text>
</comment>
<reference evidence="1 2" key="2">
    <citation type="journal article" date="2013" name="Genome Biol. Evol.">
        <title>Genome sequencing of Giardia lamblia genotypes A2 and B isolates (DH and GS) and comparative analysis with the genomes of genotypes A1 and E (WB and Pig).</title>
        <authorList>
            <person name="Adam R.D."/>
            <person name="Dahlstrom E.W."/>
            <person name="Martens C.A."/>
            <person name="Bruno D.P."/>
            <person name="Barbian K.D."/>
            <person name="Ricklefs S.M."/>
            <person name="Hernandez M.M."/>
            <person name="Narla N.P."/>
            <person name="Patel R.B."/>
            <person name="Porcella S.F."/>
            <person name="Nash T.E."/>
        </authorList>
    </citation>
    <scope>NUCLEOTIDE SEQUENCE [LARGE SCALE GENOMIC DNA]</scope>
    <source>
        <strain evidence="1 2">GS</strain>
    </source>
</reference>